<accession>A0A820MKQ9</accession>
<feature type="non-terminal residue" evidence="1">
    <location>
        <position position="1"/>
    </location>
</feature>
<evidence type="ECO:0000313" key="2">
    <source>
        <dbReference type="Proteomes" id="UP000663881"/>
    </source>
</evidence>
<reference evidence="1" key="1">
    <citation type="submission" date="2021-02" db="EMBL/GenBank/DDBJ databases">
        <authorList>
            <person name="Nowell W R."/>
        </authorList>
    </citation>
    <scope>NUCLEOTIDE SEQUENCE</scope>
</reference>
<evidence type="ECO:0000313" key="1">
    <source>
        <dbReference type="EMBL" id="CAF4375484.1"/>
    </source>
</evidence>
<comment type="caution">
    <text evidence="1">The sequence shown here is derived from an EMBL/GenBank/DDBJ whole genome shotgun (WGS) entry which is preliminary data.</text>
</comment>
<sequence>TLLVESLAKNHHKLFMDMARHISAQFREEYIQAGQNYCSSNETQEINDNLINNKRKDISSSDLETPSAKVIKTNHSNNPFRCK</sequence>
<dbReference type="Proteomes" id="UP000663881">
    <property type="component" value="Unassembled WGS sequence"/>
</dbReference>
<name>A0A820MKQ9_9BILA</name>
<organism evidence="1 2">
    <name type="scientific">Adineta steineri</name>
    <dbReference type="NCBI Taxonomy" id="433720"/>
    <lineage>
        <taxon>Eukaryota</taxon>
        <taxon>Metazoa</taxon>
        <taxon>Spiralia</taxon>
        <taxon>Gnathifera</taxon>
        <taxon>Rotifera</taxon>
        <taxon>Eurotatoria</taxon>
        <taxon>Bdelloidea</taxon>
        <taxon>Adinetida</taxon>
        <taxon>Adinetidae</taxon>
        <taxon>Adineta</taxon>
    </lineage>
</organism>
<dbReference type="EMBL" id="CAJOAY010024521">
    <property type="protein sequence ID" value="CAF4375484.1"/>
    <property type="molecule type" value="Genomic_DNA"/>
</dbReference>
<gene>
    <name evidence="1" type="ORF">OKA104_LOCUS50066</name>
</gene>
<protein>
    <submittedName>
        <fullName evidence="1">Uncharacterized protein</fullName>
    </submittedName>
</protein>
<dbReference type="AlphaFoldDB" id="A0A820MKQ9"/>
<proteinExistence type="predicted"/>